<gene>
    <name evidence="17" type="ordered locus">PCC8801_2513</name>
</gene>
<evidence type="ECO:0000256" key="8">
    <source>
        <dbReference type="ARBA" id="ARBA00023047"/>
    </source>
</evidence>
<evidence type="ECO:0000259" key="15">
    <source>
        <dbReference type="Pfam" id="PF02563"/>
    </source>
</evidence>
<evidence type="ECO:0000256" key="10">
    <source>
        <dbReference type="ARBA" id="ARBA00023114"/>
    </source>
</evidence>
<evidence type="ECO:0000256" key="2">
    <source>
        <dbReference type="ARBA" id="ARBA00009450"/>
    </source>
</evidence>
<evidence type="ECO:0000313" key="18">
    <source>
        <dbReference type="Proteomes" id="UP000008204"/>
    </source>
</evidence>
<keyword evidence="11" id="KW-0472">Membrane</keyword>
<dbReference type="GO" id="GO:0015288">
    <property type="term" value="F:porin activity"/>
    <property type="evidence" value="ECO:0007669"/>
    <property type="project" value="UniProtKB-KW"/>
</dbReference>
<dbReference type="GO" id="GO:0015159">
    <property type="term" value="F:polysaccharide transmembrane transporter activity"/>
    <property type="evidence" value="ECO:0007669"/>
    <property type="project" value="InterPro"/>
</dbReference>
<dbReference type="EMBL" id="CP001287">
    <property type="protein sequence ID" value="ACK66521.1"/>
    <property type="molecule type" value="Genomic_DNA"/>
</dbReference>
<dbReference type="InterPro" id="IPR049712">
    <property type="entry name" value="Poly_export"/>
</dbReference>
<evidence type="ECO:0000313" key="17">
    <source>
        <dbReference type="EMBL" id="ACK66521.1"/>
    </source>
</evidence>
<accession>B7K3Y1</accession>
<dbReference type="Pfam" id="PF02563">
    <property type="entry name" value="Poly_export"/>
    <property type="match status" value="1"/>
</dbReference>
<evidence type="ECO:0000256" key="7">
    <source>
        <dbReference type="ARBA" id="ARBA00022729"/>
    </source>
</evidence>
<comment type="subcellular location">
    <subcellularLocation>
        <location evidence="1">Cell outer membrane</location>
        <topology evidence="1">Multi-pass membrane protein</topology>
    </subcellularLocation>
</comment>
<keyword evidence="10" id="KW-0626">Porin</keyword>
<evidence type="ECO:0000256" key="6">
    <source>
        <dbReference type="ARBA" id="ARBA00022692"/>
    </source>
</evidence>
<dbReference type="GO" id="GO:0046930">
    <property type="term" value="C:pore complex"/>
    <property type="evidence" value="ECO:0007669"/>
    <property type="project" value="UniProtKB-KW"/>
</dbReference>
<keyword evidence="6" id="KW-0812">Transmembrane</keyword>
<evidence type="ECO:0000256" key="9">
    <source>
        <dbReference type="ARBA" id="ARBA00023065"/>
    </source>
</evidence>
<keyword evidence="9" id="KW-0406">Ion transport</keyword>
<proteinExistence type="inferred from homology"/>
<dbReference type="STRING" id="41431.PCC8801_2513"/>
<keyword evidence="4" id="KW-1134">Transmembrane beta strand</keyword>
<comment type="similarity">
    <text evidence="2">Belongs to the BexD/CtrA/VexA family.</text>
</comment>
<evidence type="ECO:0000256" key="11">
    <source>
        <dbReference type="ARBA" id="ARBA00023136"/>
    </source>
</evidence>
<evidence type="ECO:0000256" key="3">
    <source>
        <dbReference type="ARBA" id="ARBA00022448"/>
    </source>
</evidence>
<sequence>MFGLKDFSRKITKSEVRSQKSQVVNITGISAPLQPLFAFKSQVLDPIISIDKRQQPRGKKRIVERRFKSVMSSIIYTVSSGLTFWSLTEALGRHRALSQTSSPESLESVPYQVPRPTFRNQDIPPQSYSPPLFDLNQSEQFNLYRLAIGDSVNVIVQDFPEFSFAGAIDPEGQIRVPFLGKISLVGLTLDEVQTKIAYELSQSYLQEEPEVIAVLGTPRPVQLTVLGEVFRPGYYFFNPGITLNNLLVSVGGSTPRADLRSIIVRRRLVDGTELEERVDLYSPLVEGQRLPEFRLQGGDTVIVSKLEAGQQDYDQTLIARTNLAQPSITVRVLIPDDRSGGVAIRSITLRNGSTFLDAAATLPPNIPLLTEEEVTLLRFDPEQGRVVTQGLNPIKTVESLDVTQYVTLRDQDVIVVSRTLLGKVYAAFRILTRPIRDLFSFTSFFLNFTDTFDD</sequence>
<keyword evidence="7" id="KW-0732">Signal</keyword>
<keyword evidence="14" id="KW-0449">Lipoprotein</keyword>
<keyword evidence="8" id="KW-0625">Polysaccharide transport</keyword>
<dbReference type="Proteomes" id="UP000008204">
    <property type="component" value="Chromosome"/>
</dbReference>
<dbReference type="PANTHER" id="PTHR33619">
    <property type="entry name" value="POLYSACCHARIDE EXPORT PROTEIN GFCE-RELATED"/>
    <property type="match status" value="1"/>
</dbReference>
<dbReference type="Pfam" id="PF22461">
    <property type="entry name" value="SLBB_2"/>
    <property type="match status" value="1"/>
</dbReference>
<keyword evidence="3" id="KW-0813">Transport</keyword>
<dbReference type="InterPro" id="IPR054765">
    <property type="entry name" value="SLBB_dom"/>
</dbReference>
<keyword evidence="5" id="KW-0762">Sugar transport</keyword>
<protein>
    <submittedName>
        <fullName evidence="17">Polysaccharide export protein</fullName>
    </submittedName>
</protein>
<keyword evidence="13" id="KW-0998">Cell outer membrane</keyword>
<evidence type="ECO:0000259" key="16">
    <source>
        <dbReference type="Pfam" id="PF22461"/>
    </source>
</evidence>
<keyword evidence="12" id="KW-0564">Palmitate</keyword>
<dbReference type="GO" id="GO:0009279">
    <property type="term" value="C:cell outer membrane"/>
    <property type="evidence" value="ECO:0007669"/>
    <property type="project" value="UniProtKB-SubCell"/>
</dbReference>
<evidence type="ECO:0000256" key="12">
    <source>
        <dbReference type="ARBA" id="ARBA00023139"/>
    </source>
</evidence>
<dbReference type="AlphaFoldDB" id="B7K3Y1"/>
<evidence type="ECO:0000256" key="13">
    <source>
        <dbReference type="ARBA" id="ARBA00023237"/>
    </source>
</evidence>
<evidence type="ECO:0000256" key="1">
    <source>
        <dbReference type="ARBA" id="ARBA00004571"/>
    </source>
</evidence>
<dbReference type="Gene3D" id="3.30.1950.10">
    <property type="entry name" value="wza like domain"/>
    <property type="match status" value="1"/>
</dbReference>
<dbReference type="GO" id="GO:0006811">
    <property type="term" value="P:monoatomic ion transport"/>
    <property type="evidence" value="ECO:0007669"/>
    <property type="project" value="UniProtKB-KW"/>
</dbReference>
<feature type="domain" description="SLBB" evidence="16">
    <location>
        <begin position="224"/>
        <end position="303"/>
    </location>
</feature>
<keyword evidence="18" id="KW-1185">Reference proteome</keyword>
<dbReference type="PANTHER" id="PTHR33619:SF3">
    <property type="entry name" value="POLYSACCHARIDE EXPORT PROTEIN GFCE-RELATED"/>
    <property type="match status" value="1"/>
</dbReference>
<dbReference type="InterPro" id="IPR003715">
    <property type="entry name" value="Poly_export_N"/>
</dbReference>
<dbReference type="HOGENOM" id="CLU_022181_2_0_3"/>
<evidence type="ECO:0000256" key="5">
    <source>
        <dbReference type="ARBA" id="ARBA00022597"/>
    </source>
</evidence>
<feature type="domain" description="Polysaccharide export protein N-terminal" evidence="15">
    <location>
        <begin position="144"/>
        <end position="211"/>
    </location>
</feature>
<evidence type="ECO:0000256" key="14">
    <source>
        <dbReference type="ARBA" id="ARBA00023288"/>
    </source>
</evidence>
<reference evidence="18" key="1">
    <citation type="journal article" date="2011" name="MBio">
        <title>Novel metabolic attributes of the genus Cyanothece, comprising a group of unicellular nitrogen-fixing Cyanobacteria.</title>
        <authorList>
            <person name="Bandyopadhyay A."/>
            <person name="Elvitigala T."/>
            <person name="Welsh E."/>
            <person name="Stockel J."/>
            <person name="Liberton M."/>
            <person name="Min H."/>
            <person name="Sherman L.A."/>
            <person name="Pakrasi H.B."/>
        </authorList>
    </citation>
    <scope>NUCLEOTIDE SEQUENCE [LARGE SCALE GENOMIC DNA]</scope>
    <source>
        <strain evidence="18">PCC 8801</strain>
    </source>
</reference>
<name>B7K3Y1_RIPO1</name>
<dbReference type="Gene3D" id="3.10.560.10">
    <property type="entry name" value="Outer membrane lipoprotein wza domain like"/>
    <property type="match status" value="1"/>
</dbReference>
<dbReference type="KEGG" id="cyp:PCC8801_2513"/>
<evidence type="ECO:0000256" key="4">
    <source>
        <dbReference type="ARBA" id="ARBA00022452"/>
    </source>
</evidence>
<organism evidence="17 18">
    <name type="scientific">Rippkaea orientalis (strain PCC 8801 / RF-1)</name>
    <name type="common">Cyanothece sp. (strain PCC 8801)</name>
    <dbReference type="NCBI Taxonomy" id="41431"/>
    <lineage>
        <taxon>Bacteria</taxon>
        <taxon>Bacillati</taxon>
        <taxon>Cyanobacteriota</taxon>
        <taxon>Cyanophyceae</taxon>
        <taxon>Oscillatoriophycideae</taxon>
        <taxon>Chroococcales</taxon>
        <taxon>Aphanothecaceae</taxon>
        <taxon>Rippkaea</taxon>
        <taxon>Rippkaea orientalis</taxon>
    </lineage>
</organism>
<dbReference type="eggNOG" id="COG1596">
    <property type="taxonomic scope" value="Bacteria"/>
</dbReference>